<dbReference type="Pfam" id="PF02201">
    <property type="entry name" value="SWIB"/>
    <property type="match status" value="1"/>
</dbReference>
<dbReference type="EMBL" id="GBBM01002546">
    <property type="protein sequence ID" value="JAC32872.1"/>
    <property type="molecule type" value="mRNA"/>
</dbReference>
<dbReference type="Pfam" id="PF08766">
    <property type="entry name" value="DEK_C"/>
    <property type="match status" value="1"/>
</dbReference>
<dbReference type="InterPro" id="IPR019835">
    <property type="entry name" value="SWIB_domain"/>
</dbReference>
<evidence type="ECO:0000259" key="3">
    <source>
        <dbReference type="PROSITE" id="PS51998"/>
    </source>
</evidence>
<feature type="compositionally biased region" description="Low complexity" evidence="1">
    <location>
        <begin position="59"/>
        <end position="72"/>
    </location>
</feature>
<dbReference type="SMART" id="SM00151">
    <property type="entry name" value="SWIB"/>
    <property type="match status" value="1"/>
</dbReference>
<dbReference type="PANTHER" id="PTHR13844">
    <property type="entry name" value="SWI/SNF-RELATED MATRIX-ASSOCIATED ACTIN-DEPENDENT REGULATOR OF CHROMATIN SUBFAMILY D"/>
    <property type="match status" value="1"/>
</dbReference>
<feature type="domain" description="DM2" evidence="2">
    <location>
        <begin position="132"/>
        <end position="209"/>
    </location>
</feature>
<dbReference type="CDD" id="cd10567">
    <property type="entry name" value="SWIB-MDM2_like"/>
    <property type="match status" value="1"/>
</dbReference>
<feature type="compositionally biased region" description="Basic residues" evidence="1">
    <location>
        <begin position="101"/>
        <end position="110"/>
    </location>
</feature>
<feature type="region of interest" description="Disordered" evidence="1">
    <location>
        <begin position="1"/>
        <end position="133"/>
    </location>
</feature>
<evidence type="ECO:0000256" key="1">
    <source>
        <dbReference type="SAM" id="MobiDB-lite"/>
    </source>
</evidence>
<dbReference type="PROSITE" id="PS51998">
    <property type="entry name" value="DEK_C"/>
    <property type="match status" value="1"/>
</dbReference>
<dbReference type="PROSITE" id="PS51925">
    <property type="entry name" value="SWIB_MDM2"/>
    <property type="match status" value="1"/>
</dbReference>
<dbReference type="SUPFAM" id="SSF109715">
    <property type="entry name" value="DEK C-terminal domain"/>
    <property type="match status" value="1"/>
</dbReference>
<protein>
    <submittedName>
        <fullName evidence="4">Putative rna polymerase i transcription factor uaf</fullName>
    </submittedName>
</protein>
<reference evidence="4" key="1">
    <citation type="submission" date="2014-03" db="EMBL/GenBank/DDBJ databases">
        <title>The sialotranscriptome of Amblyomma triste, Amblyomma parvum and Amblyomma cajennense ticks, uncovered by 454-based RNA-seq.</title>
        <authorList>
            <person name="Garcia G.R."/>
            <person name="Gardinassi L.G."/>
            <person name="Ribeiro J.M."/>
            <person name="Anatriello E."/>
            <person name="Ferreira B.R."/>
            <person name="Moreira H.N."/>
            <person name="Mafra C."/>
            <person name="Olegario M.M."/>
            <person name="Szabo P.J."/>
            <person name="Miranda-Santos I.K."/>
            <person name="Maruyama S.R."/>
        </authorList>
    </citation>
    <scope>NUCLEOTIDE SEQUENCE</scope>
    <source>
        <strain evidence="4">Mato Grasso do Sul</strain>
        <tissue evidence="4">Salivary glands</tissue>
    </source>
</reference>
<feature type="compositionally biased region" description="Acidic residues" evidence="1">
    <location>
        <begin position="73"/>
        <end position="88"/>
    </location>
</feature>
<sequence length="211" mass="23756">MLEGADLSALSSKKIRKQLEQKYGIDFTDRKKEIDDLVMELITPTEKKEQPKGSDEHNGAASSASASGSSSSEMDDDDEERNDGDDEELARKLQDEEVRSRSRAVKKSRPPKKEPVKAKKAAKSSGTKRESAYSRKCALSAELAAVVGAEQMARSDVVKKMWSIVRERNLFDPSNRQFALCDPQLLKVFGQKRVRMFGMMKYLKNHIKDIK</sequence>
<accession>A0A023GG15</accession>
<dbReference type="Gene3D" id="1.10.10.60">
    <property type="entry name" value="Homeodomain-like"/>
    <property type="match status" value="1"/>
</dbReference>
<feature type="compositionally biased region" description="Basic and acidic residues" evidence="1">
    <location>
        <begin position="45"/>
        <end position="58"/>
    </location>
</feature>
<dbReference type="SUPFAM" id="SSF47592">
    <property type="entry name" value="SWIB/MDM2 domain"/>
    <property type="match status" value="1"/>
</dbReference>
<dbReference type="Gene3D" id="1.10.245.10">
    <property type="entry name" value="SWIB/MDM2 domain"/>
    <property type="match status" value="1"/>
</dbReference>
<evidence type="ECO:0000313" key="4">
    <source>
        <dbReference type="EMBL" id="JAC32872.1"/>
    </source>
</evidence>
<dbReference type="AlphaFoldDB" id="A0A023GG15"/>
<feature type="compositionally biased region" description="Basic and acidic residues" evidence="1">
    <location>
        <begin position="89"/>
        <end position="100"/>
    </location>
</feature>
<dbReference type="InterPro" id="IPR014876">
    <property type="entry name" value="DEK_C"/>
</dbReference>
<feature type="domain" description="DEK-C" evidence="3">
    <location>
        <begin position="1"/>
        <end position="43"/>
    </location>
</feature>
<organism evidence="4">
    <name type="scientific">Amblyomma triste</name>
    <name type="common">Neotropical tick</name>
    <dbReference type="NCBI Taxonomy" id="251400"/>
    <lineage>
        <taxon>Eukaryota</taxon>
        <taxon>Metazoa</taxon>
        <taxon>Ecdysozoa</taxon>
        <taxon>Arthropoda</taxon>
        <taxon>Chelicerata</taxon>
        <taxon>Arachnida</taxon>
        <taxon>Acari</taxon>
        <taxon>Parasitiformes</taxon>
        <taxon>Ixodida</taxon>
        <taxon>Ixodoidea</taxon>
        <taxon>Ixodidae</taxon>
        <taxon>Amblyomminae</taxon>
        <taxon>Amblyomma</taxon>
    </lineage>
</organism>
<evidence type="ECO:0000259" key="2">
    <source>
        <dbReference type="PROSITE" id="PS51925"/>
    </source>
</evidence>
<name>A0A023GG15_AMBTT</name>
<proteinExistence type="evidence at transcript level"/>
<dbReference type="InterPro" id="IPR036885">
    <property type="entry name" value="SWIB_MDM2_dom_sf"/>
</dbReference>
<dbReference type="InterPro" id="IPR003121">
    <property type="entry name" value="SWIB_MDM2_domain"/>
</dbReference>